<dbReference type="EMBL" id="FQ670179">
    <property type="protein sequence ID" value="CBY82503.1"/>
    <property type="molecule type" value="Genomic_DNA"/>
</dbReference>
<evidence type="ECO:0000259" key="1">
    <source>
        <dbReference type="Pfam" id="PF17792"/>
    </source>
</evidence>
<dbReference type="RefSeq" id="WP_013468873.1">
    <property type="nucleotide sequence ID" value="NC_014810.2"/>
</dbReference>
<dbReference type="InterPro" id="IPR041397">
    <property type="entry name" value="ThiD2"/>
</dbReference>
<keyword evidence="3" id="KW-1185">Reference proteome</keyword>
<dbReference type="GeneID" id="36134590"/>
<evidence type="ECO:0000313" key="2">
    <source>
        <dbReference type="EMBL" id="CBY82503.1"/>
    </source>
</evidence>
<dbReference type="Proteomes" id="UP000007934">
    <property type="component" value="Chromosome"/>
</dbReference>
<protein>
    <submittedName>
        <fullName evidence="2">Thiamine-phosphate pyrophosphorylase</fullName>
    </submittedName>
</protein>
<dbReference type="eggNOG" id="COG0352">
    <property type="taxonomic scope" value="Bacteria"/>
</dbReference>
<organism evidence="2 3">
    <name type="scientific">Helicobacter felis (strain ATCC 49179 / CCUG 28539 / NCTC 12436 / CS1)</name>
    <dbReference type="NCBI Taxonomy" id="936155"/>
    <lineage>
        <taxon>Bacteria</taxon>
        <taxon>Pseudomonadati</taxon>
        <taxon>Campylobacterota</taxon>
        <taxon>Epsilonproteobacteria</taxon>
        <taxon>Campylobacterales</taxon>
        <taxon>Helicobacteraceae</taxon>
        <taxon>Helicobacter</taxon>
    </lineage>
</organism>
<dbReference type="AlphaFoldDB" id="E7A9C5"/>
<dbReference type="Pfam" id="PF17792">
    <property type="entry name" value="ThiD2"/>
    <property type="match status" value="1"/>
</dbReference>
<gene>
    <name evidence="2" type="ordered locus">Hfelis_04190</name>
</gene>
<sequence>MFSSLCFKSLALWGVATTRRTFERLIDANLNRFKEGVRVVEDVFRYLYDQPSLALQLKHLRHSATDIVAQHLALHTLYAHRDSVCDVLQDSDTLPKEGDPILSMLQANFKRAQESARVLEECFKYAYPLQPPPTFKTLRYQLYVLEKECIDFFTQKS</sequence>
<feature type="domain" description="ThiD2" evidence="1">
    <location>
        <begin position="24"/>
        <end position="148"/>
    </location>
</feature>
<accession>E7A9C5</accession>
<dbReference type="STRING" id="936155.HFELIS_04190"/>
<dbReference type="OrthoDB" id="9812206at2"/>
<name>E7A9C5_HELFC</name>
<dbReference type="KEGG" id="hfe:HFELIS_04190"/>
<dbReference type="HOGENOM" id="CLU_1884736_0_0_7"/>
<reference evidence="2 3" key="1">
    <citation type="journal article" date="2011" name="Genome Biol. Evol.">
        <title>Comparative whole genome sequence analysis of the carcinogenic bacterial model pathogen Helicobacter felis.</title>
        <authorList>
            <person name="Arnold I.C."/>
            <person name="Zigova Z."/>
            <person name="Holden M."/>
            <person name="Lawley T.D."/>
            <person name="Rad R."/>
            <person name="Dougan G."/>
            <person name="Falkow S."/>
            <person name="Bentley S.D."/>
            <person name="Muller A."/>
        </authorList>
    </citation>
    <scope>NUCLEOTIDE SEQUENCE [LARGE SCALE GENOMIC DNA]</scope>
    <source>
        <strain evidence="3">ATCC 49179 / CCUG 28539 / NCTC 12436 / CS1</strain>
    </source>
</reference>
<evidence type="ECO:0000313" key="3">
    <source>
        <dbReference type="Proteomes" id="UP000007934"/>
    </source>
</evidence>
<proteinExistence type="predicted"/>